<dbReference type="EMBL" id="CYZA01000003">
    <property type="protein sequence ID" value="CUN60475.1"/>
    <property type="molecule type" value="Genomic_DNA"/>
</dbReference>
<accession>A0A174G945</accession>
<organism evidence="2 5">
    <name type="scientific">Blautia obeum</name>
    <dbReference type="NCBI Taxonomy" id="40520"/>
    <lineage>
        <taxon>Bacteria</taxon>
        <taxon>Bacillati</taxon>
        <taxon>Bacillota</taxon>
        <taxon>Clostridia</taxon>
        <taxon>Lachnospirales</taxon>
        <taxon>Lachnospiraceae</taxon>
        <taxon>Blautia</taxon>
    </lineage>
</organism>
<dbReference type="Proteomes" id="UP000095645">
    <property type="component" value="Unassembled WGS sequence"/>
</dbReference>
<protein>
    <submittedName>
        <fullName evidence="2">Uncharacterized protein</fullName>
    </submittedName>
</protein>
<name>A0A174G945_9FIRM</name>
<dbReference type="Proteomes" id="UP000095447">
    <property type="component" value="Unassembled WGS sequence"/>
</dbReference>
<gene>
    <name evidence="1" type="ORF">ERS852395_00809</name>
    <name evidence="2" type="ORF">ERS852476_03314</name>
    <name evidence="3" type="ORF">ERS852569_01386</name>
</gene>
<dbReference type="AlphaFoldDB" id="A0A174G945"/>
<reference evidence="4 5" key="1">
    <citation type="submission" date="2015-09" db="EMBL/GenBank/DDBJ databases">
        <authorList>
            <consortium name="Pathogen Informatics"/>
        </authorList>
    </citation>
    <scope>NUCLEOTIDE SEQUENCE [LARGE SCALE GENOMIC DNA]</scope>
    <source>
        <strain evidence="1 4">2789STDY5608838</strain>
        <strain evidence="2 5">2789STDY5834861</strain>
        <strain evidence="3 6">2789STDY5834957</strain>
    </source>
</reference>
<evidence type="ECO:0000313" key="2">
    <source>
        <dbReference type="EMBL" id="CUO58441.1"/>
    </source>
</evidence>
<evidence type="ECO:0000313" key="3">
    <source>
        <dbReference type="EMBL" id="CUP95765.1"/>
    </source>
</evidence>
<dbReference type="RefSeq" id="WP_008703158.1">
    <property type="nucleotide sequence ID" value="NZ_CYZA01000003.1"/>
</dbReference>
<sequence>MNDNKMITQSRIIEEYGWTKSLISKFLPDPVLKANPHYRKAAPMRLWDEDTVKQVMTTSEFQDAMEKANKRKKSASKAVETKYSNMNHSVQLFIDSITIKVLSDEELKTKALKAKQEWYQCHPCSLNGDWIDEPYMKNAYTANEETINRWIVNYIRHNLVSYDNFLGSIDGKVGSVEAYPEVKIAVLEKIANTYPKYKDECERQIFFVDFNADR</sequence>
<evidence type="ECO:0000313" key="6">
    <source>
        <dbReference type="Proteomes" id="UP000095762"/>
    </source>
</evidence>
<evidence type="ECO:0000313" key="1">
    <source>
        <dbReference type="EMBL" id="CUN60475.1"/>
    </source>
</evidence>
<dbReference type="EMBL" id="CZBP01000009">
    <property type="protein sequence ID" value="CUP95765.1"/>
    <property type="molecule type" value="Genomic_DNA"/>
</dbReference>
<dbReference type="Proteomes" id="UP000095762">
    <property type="component" value="Unassembled WGS sequence"/>
</dbReference>
<dbReference type="EMBL" id="CYZP01000041">
    <property type="protein sequence ID" value="CUO58441.1"/>
    <property type="molecule type" value="Genomic_DNA"/>
</dbReference>
<evidence type="ECO:0000313" key="4">
    <source>
        <dbReference type="Proteomes" id="UP000095447"/>
    </source>
</evidence>
<proteinExistence type="predicted"/>
<evidence type="ECO:0000313" key="5">
    <source>
        <dbReference type="Proteomes" id="UP000095645"/>
    </source>
</evidence>